<dbReference type="AlphaFoldDB" id="A0A2U2X0D4"/>
<evidence type="ECO:0000259" key="1">
    <source>
        <dbReference type="Pfam" id="PF18765"/>
    </source>
</evidence>
<dbReference type="PANTHER" id="PTHR43852:SF3">
    <property type="entry name" value="NUCLEOTIDYLTRANSFERASE"/>
    <property type="match status" value="1"/>
</dbReference>
<dbReference type="Proteomes" id="UP000245370">
    <property type="component" value="Unassembled WGS sequence"/>
</dbReference>
<keyword evidence="2" id="KW-0808">Transferase</keyword>
<reference evidence="2 3" key="1">
    <citation type="submission" date="2018-05" db="EMBL/GenBank/DDBJ databases">
        <title>Brumimicrobium oceani sp. nov., isolated from coastal sediment.</title>
        <authorList>
            <person name="Kou Y."/>
        </authorList>
    </citation>
    <scope>NUCLEOTIDE SEQUENCE [LARGE SCALE GENOMIC DNA]</scope>
    <source>
        <strain evidence="2 3">C305</strain>
    </source>
</reference>
<evidence type="ECO:0000313" key="2">
    <source>
        <dbReference type="EMBL" id="PWH81231.1"/>
    </source>
</evidence>
<proteinExistence type="predicted"/>
<dbReference type="Gene3D" id="3.30.460.10">
    <property type="entry name" value="Beta Polymerase, domain 2"/>
    <property type="match status" value="1"/>
</dbReference>
<dbReference type="Pfam" id="PF18765">
    <property type="entry name" value="Polbeta"/>
    <property type="match status" value="1"/>
</dbReference>
<keyword evidence="3" id="KW-1185">Reference proteome</keyword>
<feature type="domain" description="Polymerase beta nucleotidyltransferase" evidence="1">
    <location>
        <begin position="2"/>
        <end position="88"/>
    </location>
</feature>
<dbReference type="SUPFAM" id="SSF81301">
    <property type="entry name" value="Nucleotidyltransferase"/>
    <property type="match status" value="1"/>
</dbReference>
<dbReference type="CDD" id="cd05403">
    <property type="entry name" value="NT_KNTase_like"/>
    <property type="match status" value="1"/>
</dbReference>
<dbReference type="OrthoDB" id="9803106at2"/>
<name>A0A2U2X0D4_9FLAO</name>
<dbReference type="EMBL" id="QFRJ01000023">
    <property type="protein sequence ID" value="PWH81231.1"/>
    <property type="molecule type" value="Genomic_DNA"/>
</dbReference>
<dbReference type="InterPro" id="IPR041633">
    <property type="entry name" value="Polbeta"/>
</dbReference>
<gene>
    <name evidence="2" type="ORF">DIT68_15965</name>
</gene>
<protein>
    <submittedName>
        <fullName evidence="2">Nucleotidyltransferase domain-containing protein</fullName>
    </submittedName>
</protein>
<reference evidence="2 3" key="2">
    <citation type="submission" date="2018-05" db="EMBL/GenBank/DDBJ databases">
        <authorList>
            <person name="Lanie J.A."/>
            <person name="Ng W.-L."/>
            <person name="Kazmierczak K.M."/>
            <person name="Andrzejewski T.M."/>
            <person name="Davidsen T.M."/>
            <person name="Wayne K.J."/>
            <person name="Tettelin H."/>
            <person name="Glass J.I."/>
            <person name="Rusch D."/>
            <person name="Podicherti R."/>
            <person name="Tsui H.-C.T."/>
            <person name="Winkler M.E."/>
        </authorList>
    </citation>
    <scope>NUCLEOTIDE SEQUENCE [LARGE SCALE GENOMIC DNA]</scope>
    <source>
        <strain evidence="2 3">C305</strain>
    </source>
</reference>
<dbReference type="InterPro" id="IPR043519">
    <property type="entry name" value="NT_sf"/>
</dbReference>
<sequence>METLAKNRNVERIIVFGSRARDDYEEFSDIDLAIDCPNMTKYDWLKLKEFVTYDLNIFIRISLVPYHLNPTELKERIITNGITIYEKGKTQ</sequence>
<dbReference type="PANTHER" id="PTHR43852">
    <property type="entry name" value="NUCLEOTIDYLTRANSFERASE"/>
    <property type="match status" value="1"/>
</dbReference>
<organism evidence="2 3">
    <name type="scientific">Brumimicrobium oceani</name>
    <dbReference type="NCBI Taxonomy" id="2100725"/>
    <lineage>
        <taxon>Bacteria</taxon>
        <taxon>Pseudomonadati</taxon>
        <taxon>Bacteroidota</taxon>
        <taxon>Flavobacteriia</taxon>
        <taxon>Flavobacteriales</taxon>
        <taxon>Crocinitomicaceae</taxon>
        <taxon>Brumimicrobium</taxon>
    </lineage>
</organism>
<comment type="caution">
    <text evidence="2">The sequence shown here is derived from an EMBL/GenBank/DDBJ whole genome shotgun (WGS) entry which is preliminary data.</text>
</comment>
<dbReference type="GO" id="GO:0016740">
    <property type="term" value="F:transferase activity"/>
    <property type="evidence" value="ECO:0007669"/>
    <property type="project" value="UniProtKB-KW"/>
</dbReference>
<dbReference type="InterPro" id="IPR052930">
    <property type="entry name" value="TA_antitoxin_MntA"/>
</dbReference>
<accession>A0A2U2X0D4</accession>
<evidence type="ECO:0000313" key="3">
    <source>
        <dbReference type="Proteomes" id="UP000245370"/>
    </source>
</evidence>